<evidence type="ECO:0000313" key="2">
    <source>
        <dbReference type="EMBL" id="PAM71799.1"/>
    </source>
</evidence>
<reference evidence="2 3" key="1">
    <citation type="submission" date="2017-06" db="EMBL/GenBank/DDBJ databases">
        <title>Genome sequencing and assembly of Stenotrophomonas maltophilia DF07.</title>
        <authorList>
            <person name="Iyer R."/>
        </authorList>
    </citation>
    <scope>NUCLEOTIDE SEQUENCE [LARGE SCALE GENOMIC DNA]</scope>
    <source>
        <strain evidence="2 3">DF07</strain>
        <plasmid evidence="1">unnamed1</plasmid>
    </source>
</reference>
<keyword evidence="1" id="KW-0614">Plasmid</keyword>
<accession>A0A270NI99</accession>
<protein>
    <submittedName>
        <fullName evidence="2">Uncharacterized protein</fullName>
    </submittedName>
</protein>
<proteinExistence type="predicted"/>
<evidence type="ECO:0000313" key="3">
    <source>
        <dbReference type="Proteomes" id="UP000216433"/>
    </source>
</evidence>
<geneLocation type="plasmid" evidence="1">
    <name>unnamed1</name>
</geneLocation>
<organism evidence="2 3">
    <name type="scientific">Stenotrophomonas maltophilia</name>
    <name type="common">Pseudomonas maltophilia</name>
    <name type="synonym">Xanthomonas maltophilia</name>
    <dbReference type="NCBI Taxonomy" id="40324"/>
    <lineage>
        <taxon>Bacteria</taxon>
        <taxon>Pseudomonadati</taxon>
        <taxon>Pseudomonadota</taxon>
        <taxon>Gammaproteobacteria</taxon>
        <taxon>Lysobacterales</taxon>
        <taxon>Lysobacteraceae</taxon>
        <taxon>Stenotrophomonas</taxon>
        <taxon>Stenotrophomonas maltophilia group</taxon>
    </lineage>
</organism>
<dbReference type="EMBL" id="NJGC01000009">
    <property type="protein sequence ID" value="PAM71799.1"/>
    <property type="molecule type" value="Genomic_DNA"/>
</dbReference>
<dbReference type="AlphaFoldDB" id="A0A270NI99"/>
<sequence length="61" mass="6784">MALTCERLAEALASHPRKNRGAAAEGICNLLPHSAYAIWLRKRTSWECTPSVLFKTATRIT</sequence>
<evidence type="ECO:0000313" key="1">
    <source>
        <dbReference type="EMBL" id="PAM64642.1"/>
    </source>
</evidence>
<comment type="caution">
    <text evidence="2">The sequence shown here is derived from an EMBL/GenBank/DDBJ whole genome shotgun (WGS) entry which is preliminary data.</text>
</comment>
<dbReference type="EMBL" id="NJGC01000149">
    <property type="protein sequence ID" value="PAM64642.1"/>
    <property type="molecule type" value="Genomic_DNA"/>
</dbReference>
<name>A0A270NI99_STEMA</name>
<gene>
    <name evidence="2" type="ORF">CEK00_09405</name>
    <name evidence="1" type="ORF">CEK00_21725</name>
</gene>
<dbReference type="Proteomes" id="UP000216433">
    <property type="component" value="Unassembled WGS sequence"/>
</dbReference>